<evidence type="ECO:0000313" key="1">
    <source>
        <dbReference type="EMBL" id="CCA68002.1"/>
    </source>
</evidence>
<gene>
    <name evidence="1" type="ORF">PIIN_01869</name>
</gene>
<dbReference type="SUPFAM" id="SSF48208">
    <property type="entry name" value="Six-hairpin glycosidases"/>
    <property type="match status" value="1"/>
</dbReference>
<evidence type="ECO:0000313" key="2">
    <source>
        <dbReference type="Proteomes" id="UP000007148"/>
    </source>
</evidence>
<keyword evidence="2" id="KW-1185">Reference proteome</keyword>
<dbReference type="OMA" id="IDHANNA"/>
<dbReference type="Gene3D" id="1.50.10.10">
    <property type="match status" value="1"/>
</dbReference>
<dbReference type="eggNOG" id="ENOG502RZ5C">
    <property type="taxonomic scope" value="Eukaryota"/>
</dbReference>
<reference evidence="1 2" key="1">
    <citation type="journal article" date="2011" name="PLoS Pathog.">
        <title>Endophytic Life Strategies Decoded by Genome and Transcriptome Analyses of the Mutualistic Root Symbiont Piriformospora indica.</title>
        <authorList>
            <person name="Zuccaro A."/>
            <person name="Lahrmann U."/>
            <person name="Guldener U."/>
            <person name="Langen G."/>
            <person name="Pfiffi S."/>
            <person name="Biedenkopf D."/>
            <person name="Wong P."/>
            <person name="Samans B."/>
            <person name="Grimm C."/>
            <person name="Basiewicz M."/>
            <person name="Murat C."/>
            <person name="Martin F."/>
            <person name="Kogel K.H."/>
        </authorList>
    </citation>
    <scope>NUCLEOTIDE SEQUENCE [LARGE SCALE GENOMIC DNA]</scope>
    <source>
        <strain evidence="1 2">DSM 11827</strain>
    </source>
</reference>
<dbReference type="GO" id="GO:0005975">
    <property type="term" value="P:carbohydrate metabolic process"/>
    <property type="evidence" value="ECO:0007669"/>
    <property type="project" value="InterPro"/>
</dbReference>
<dbReference type="PANTHER" id="PTHR41814">
    <property type="entry name" value="EXPRESSED PROTEIN"/>
    <property type="match status" value="1"/>
</dbReference>
<dbReference type="GO" id="GO:0003824">
    <property type="term" value="F:catalytic activity"/>
    <property type="evidence" value="ECO:0007669"/>
    <property type="project" value="UniProtKB-ARBA"/>
</dbReference>
<dbReference type="Proteomes" id="UP000007148">
    <property type="component" value="Unassembled WGS sequence"/>
</dbReference>
<dbReference type="EMBL" id="CAFZ01000023">
    <property type="protein sequence ID" value="CCA68002.1"/>
    <property type="molecule type" value="Genomic_DNA"/>
</dbReference>
<dbReference type="InterPro" id="IPR008928">
    <property type="entry name" value="6-hairpin_glycosidase_sf"/>
</dbReference>
<dbReference type="InterPro" id="IPR012341">
    <property type="entry name" value="6hp_glycosidase-like_sf"/>
</dbReference>
<accession>G4T9K9</accession>
<dbReference type="PANTHER" id="PTHR41814:SF1">
    <property type="entry name" value="CELLULASE"/>
    <property type="match status" value="1"/>
</dbReference>
<organism evidence="1 2">
    <name type="scientific">Serendipita indica (strain DSM 11827)</name>
    <name type="common">Root endophyte fungus</name>
    <name type="synonym">Piriformospora indica</name>
    <dbReference type="NCBI Taxonomy" id="1109443"/>
    <lineage>
        <taxon>Eukaryota</taxon>
        <taxon>Fungi</taxon>
        <taxon>Dikarya</taxon>
        <taxon>Basidiomycota</taxon>
        <taxon>Agaricomycotina</taxon>
        <taxon>Agaricomycetes</taxon>
        <taxon>Sebacinales</taxon>
        <taxon>Serendipitaceae</taxon>
        <taxon>Serendipita</taxon>
    </lineage>
</organism>
<name>G4T9K9_SERID</name>
<comment type="caution">
    <text evidence="1">The sequence shown here is derived from an EMBL/GenBank/DDBJ whole genome shotgun (WGS) entry which is preliminary data.</text>
</comment>
<dbReference type="InParanoid" id="G4T9K9"/>
<proteinExistence type="predicted"/>
<dbReference type="OrthoDB" id="4138492at2759"/>
<dbReference type="HOGENOM" id="CLU_037534_0_0_1"/>
<dbReference type="AlphaFoldDB" id="G4T9K9"/>
<sequence>MLDLMNSTWELGLASISLLELEEADLSVFGRDPFNTTHTQTRNLSPNSTVVQIANAVMSSRPPSIQPLAVDGSAGDPASLGVAVMLASRARRNDPEYAQAAAAQLHFLARGGTTSAEWGNQHACRSSPAVERLCVHGSTFIAFHGAMNENVTELQEAKRQAGFYRDALRDSETKLWRHIVLGMGLAAAGMVRIAQTMAKSRFASQLAQDTKEMVEWTRELVGACWQYQTPSGALFNHPLNEDFIDSSWTALLASATYRLAVLDGNKTHIARADSAADYVAAHIDGDGELHQVVNGTNWNFPQAEKSAQAQAFVLLMQAARRDYGTWESGGGQPILGTLV</sequence>
<protein>
    <submittedName>
        <fullName evidence="1">Uncharacterized protein</fullName>
    </submittedName>
</protein>